<feature type="domain" description="CoA carboxyltransferase N-terminal" evidence="1">
    <location>
        <begin position="27"/>
        <end position="289"/>
    </location>
</feature>
<dbReference type="PANTHER" id="PTHR43842:SF2">
    <property type="entry name" value="PROPIONYL-COA CARBOXYLASE BETA CHAIN, MITOCHONDRIAL"/>
    <property type="match status" value="1"/>
</dbReference>
<protein>
    <submittedName>
        <fullName evidence="3">Propionyl-CoA carboxylase</fullName>
    </submittedName>
</protein>
<keyword evidence="4" id="KW-1185">Reference proteome</keyword>
<evidence type="ECO:0000259" key="1">
    <source>
        <dbReference type="PROSITE" id="PS50980"/>
    </source>
</evidence>
<comment type="caution">
    <text evidence="3">The sequence shown here is derived from an EMBL/GenBank/DDBJ whole genome shotgun (WGS) entry which is preliminary data.</text>
</comment>
<dbReference type="Gene3D" id="3.90.226.10">
    <property type="entry name" value="2-enoyl-CoA Hydratase, Chain A, domain 1"/>
    <property type="match status" value="2"/>
</dbReference>
<feature type="domain" description="CoA carboxyltransferase C-terminal" evidence="2">
    <location>
        <begin position="296"/>
        <end position="537"/>
    </location>
</feature>
<dbReference type="GO" id="GO:0004658">
    <property type="term" value="F:propionyl-CoA carboxylase activity"/>
    <property type="evidence" value="ECO:0007669"/>
    <property type="project" value="TreeGrafter"/>
</dbReference>
<gene>
    <name evidence="3" type="ORF">C1H69_21830</name>
</gene>
<dbReference type="Pfam" id="PF01039">
    <property type="entry name" value="Carboxyl_trans"/>
    <property type="match status" value="1"/>
</dbReference>
<dbReference type="InterPro" id="IPR051047">
    <property type="entry name" value="AccD/PCCB"/>
</dbReference>
<sequence>MRNRVTSEPTGEKKKFSYAVEQGWPEIEGGIEELKFRRQQAQAMGGGEAIERQHKAGRLTVRERITLLTDANSFREIGTLAGSGKYDENNRLISVTPAPYIAGMAHVDGRPVAVGGEDFTVRGGTTFGSLRRKGGQGGFVEDLAYHYRIPLLNLIDGAGGSVTSIQRRGHSVFPGVHGFERSVSLLGTVPVASAVLGTAAGGPAGRAILSHFSVMVRETSQIFAAGPPVVKRSLGRIVDKEMLGGARVAVDQAGTIHNAAESEEDALRQMRRFLSFMPSNVWEMPPVAPTDDPVNRCDEELASIIPAKRTQAYNMYRLIEMVIDKGSEFEIQPTHAKAVITLFARLDGRPVGIVANNPMVYSGALDDKAARKQIHFMELCDTFHIPLIFLVDLPGFMVGEKAEQSGTLREGMRAVYSAGNLKVPTLTLVIRKCYGMAGMATCNKNDIDLKLAWPSAEWGSLPVEGGVAAAFRRDIMSAPDPAAREKEIEAELKPYASPFRSAEAFAVEEIIDPRETRPVLCDFINLADARLRTELGPRARYGVQP</sequence>
<dbReference type="InterPro" id="IPR029045">
    <property type="entry name" value="ClpP/crotonase-like_dom_sf"/>
</dbReference>
<reference evidence="3 4" key="1">
    <citation type="submission" date="2018-01" db="EMBL/GenBank/DDBJ databases">
        <title>Halomonas endophytica sp. nov., isolated from storage liquid in the stems of Populus euphratica.</title>
        <authorList>
            <person name="Chen C."/>
        </authorList>
    </citation>
    <scope>NUCLEOTIDE SEQUENCE [LARGE SCALE GENOMIC DNA]</scope>
    <source>
        <strain evidence="3 4">MC28</strain>
    </source>
</reference>
<dbReference type="InterPro" id="IPR011762">
    <property type="entry name" value="COA_CT_N"/>
</dbReference>
<dbReference type="InterPro" id="IPR011763">
    <property type="entry name" value="COA_CT_C"/>
</dbReference>
<evidence type="ECO:0000313" key="4">
    <source>
        <dbReference type="Proteomes" id="UP000235803"/>
    </source>
</evidence>
<evidence type="ECO:0000313" key="3">
    <source>
        <dbReference type="EMBL" id="PMR72295.1"/>
    </source>
</evidence>
<organism evidence="3 4">
    <name type="scientific">Billgrantia endophytica</name>
    <dbReference type="NCBI Taxonomy" id="2033802"/>
    <lineage>
        <taxon>Bacteria</taxon>
        <taxon>Pseudomonadati</taxon>
        <taxon>Pseudomonadota</taxon>
        <taxon>Gammaproteobacteria</taxon>
        <taxon>Oceanospirillales</taxon>
        <taxon>Halomonadaceae</taxon>
        <taxon>Billgrantia</taxon>
    </lineage>
</organism>
<dbReference type="PROSITE" id="PS50989">
    <property type="entry name" value="COA_CT_CTER"/>
    <property type="match status" value="1"/>
</dbReference>
<dbReference type="AlphaFoldDB" id="A0A2N7TVV7"/>
<dbReference type="Proteomes" id="UP000235803">
    <property type="component" value="Unassembled WGS sequence"/>
</dbReference>
<dbReference type="PANTHER" id="PTHR43842">
    <property type="entry name" value="PROPIONYL-COA CARBOXYLASE BETA CHAIN"/>
    <property type="match status" value="1"/>
</dbReference>
<dbReference type="InterPro" id="IPR034733">
    <property type="entry name" value="AcCoA_carboxyl_beta"/>
</dbReference>
<dbReference type="SUPFAM" id="SSF52096">
    <property type="entry name" value="ClpP/crotonase"/>
    <property type="match status" value="2"/>
</dbReference>
<dbReference type="RefSeq" id="WP_102655494.1">
    <property type="nucleotide sequence ID" value="NZ_PNRF01000046.1"/>
</dbReference>
<dbReference type="PROSITE" id="PS50980">
    <property type="entry name" value="COA_CT_NTER"/>
    <property type="match status" value="1"/>
</dbReference>
<name>A0A2N7TVV7_9GAMM</name>
<dbReference type="OrthoDB" id="9803706at2"/>
<evidence type="ECO:0000259" key="2">
    <source>
        <dbReference type="PROSITE" id="PS50989"/>
    </source>
</evidence>
<dbReference type="EMBL" id="PNRF01000046">
    <property type="protein sequence ID" value="PMR72295.1"/>
    <property type="molecule type" value="Genomic_DNA"/>
</dbReference>
<proteinExistence type="predicted"/>
<accession>A0A2N7TVV7</accession>